<dbReference type="InterPro" id="IPR050679">
    <property type="entry name" value="Bact_HTH_transcr_reg"/>
</dbReference>
<evidence type="ECO:0000313" key="5">
    <source>
        <dbReference type="EMBL" id="NYE82706.1"/>
    </source>
</evidence>
<dbReference type="SMART" id="SM00345">
    <property type="entry name" value="HTH_GNTR"/>
    <property type="match status" value="1"/>
</dbReference>
<dbReference type="InterPro" id="IPR028978">
    <property type="entry name" value="Chorismate_lyase_/UTRA_dom_sf"/>
</dbReference>
<dbReference type="Gene3D" id="3.40.1410.10">
    <property type="entry name" value="Chorismate lyase-like"/>
    <property type="match status" value="1"/>
</dbReference>
<keyword evidence="1" id="KW-0805">Transcription regulation</keyword>
<evidence type="ECO:0000256" key="1">
    <source>
        <dbReference type="ARBA" id="ARBA00023015"/>
    </source>
</evidence>
<accession>A0A7Y9ITE4</accession>
<dbReference type="Gene3D" id="1.10.10.10">
    <property type="entry name" value="Winged helix-like DNA-binding domain superfamily/Winged helix DNA-binding domain"/>
    <property type="match status" value="1"/>
</dbReference>
<keyword evidence="6" id="KW-1185">Reference proteome</keyword>
<proteinExistence type="predicted"/>
<name>A0A7Y9ITE4_9BURK</name>
<organism evidence="5 6">
    <name type="scientific">Pigmentiphaga litoralis</name>
    <dbReference type="NCBI Taxonomy" id="516702"/>
    <lineage>
        <taxon>Bacteria</taxon>
        <taxon>Pseudomonadati</taxon>
        <taxon>Pseudomonadota</taxon>
        <taxon>Betaproteobacteria</taxon>
        <taxon>Burkholderiales</taxon>
        <taxon>Alcaligenaceae</taxon>
        <taxon>Pigmentiphaga</taxon>
    </lineage>
</organism>
<dbReference type="SUPFAM" id="SSF46785">
    <property type="entry name" value="Winged helix' DNA-binding domain"/>
    <property type="match status" value="1"/>
</dbReference>
<dbReference type="Proteomes" id="UP000542125">
    <property type="component" value="Unassembled WGS sequence"/>
</dbReference>
<evidence type="ECO:0000256" key="2">
    <source>
        <dbReference type="ARBA" id="ARBA00023125"/>
    </source>
</evidence>
<dbReference type="GO" id="GO:0045892">
    <property type="term" value="P:negative regulation of DNA-templated transcription"/>
    <property type="evidence" value="ECO:0007669"/>
    <property type="project" value="TreeGrafter"/>
</dbReference>
<dbReference type="SUPFAM" id="SSF64288">
    <property type="entry name" value="Chorismate lyase-like"/>
    <property type="match status" value="1"/>
</dbReference>
<keyword evidence="2 5" id="KW-0238">DNA-binding</keyword>
<keyword evidence="3" id="KW-0804">Transcription</keyword>
<evidence type="ECO:0000256" key="3">
    <source>
        <dbReference type="ARBA" id="ARBA00023163"/>
    </source>
</evidence>
<dbReference type="RefSeq" id="WP_179585808.1">
    <property type="nucleotide sequence ID" value="NZ_JACBYR010000001.1"/>
</dbReference>
<dbReference type="SMART" id="SM00866">
    <property type="entry name" value="UTRA"/>
    <property type="match status" value="1"/>
</dbReference>
<dbReference type="InterPro" id="IPR036388">
    <property type="entry name" value="WH-like_DNA-bd_sf"/>
</dbReference>
<dbReference type="EMBL" id="JACBYR010000001">
    <property type="protein sequence ID" value="NYE82706.1"/>
    <property type="molecule type" value="Genomic_DNA"/>
</dbReference>
<dbReference type="InterPro" id="IPR011663">
    <property type="entry name" value="UTRA"/>
</dbReference>
<reference evidence="5 6" key="1">
    <citation type="submission" date="2020-07" db="EMBL/GenBank/DDBJ databases">
        <title>Genomic Encyclopedia of Type Strains, Phase IV (KMG-V): Genome sequencing to study the core and pangenomes of soil and plant-associated prokaryotes.</title>
        <authorList>
            <person name="Whitman W."/>
        </authorList>
    </citation>
    <scope>NUCLEOTIDE SEQUENCE [LARGE SCALE GENOMIC DNA]</scope>
    <source>
        <strain evidence="5 6">SAS40</strain>
    </source>
</reference>
<dbReference type="AlphaFoldDB" id="A0A7Y9ITE4"/>
<dbReference type="Pfam" id="PF07702">
    <property type="entry name" value="UTRA"/>
    <property type="match status" value="1"/>
</dbReference>
<protein>
    <submittedName>
        <fullName evidence="5">DNA-binding GntR family transcriptional regulator</fullName>
    </submittedName>
</protein>
<dbReference type="Pfam" id="PF00392">
    <property type="entry name" value="GntR"/>
    <property type="match status" value="1"/>
</dbReference>
<dbReference type="GO" id="GO:0003677">
    <property type="term" value="F:DNA binding"/>
    <property type="evidence" value="ECO:0007669"/>
    <property type="project" value="UniProtKB-KW"/>
</dbReference>
<comment type="caution">
    <text evidence="5">The sequence shown here is derived from an EMBL/GenBank/DDBJ whole genome shotgun (WGS) entry which is preliminary data.</text>
</comment>
<dbReference type="PRINTS" id="PR00035">
    <property type="entry name" value="HTHGNTR"/>
</dbReference>
<gene>
    <name evidence="5" type="ORF">FHW18_001977</name>
</gene>
<dbReference type="CDD" id="cd07377">
    <property type="entry name" value="WHTH_GntR"/>
    <property type="match status" value="1"/>
</dbReference>
<dbReference type="InterPro" id="IPR000524">
    <property type="entry name" value="Tscrpt_reg_HTH_GntR"/>
</dbReference>
<dbReference type="GO" id="GO:0003700">
    <property type="term" value="F:DNA-binding transcription factor activity"/>
    <property type="evidence" value="ECO:0007669"/>
    <property type="project" value="InterPro"/>
</dbReference>
<dbReference type="PANTHER" id="PTHR44846:SF1">
    <property type="entry name" value="MANNOSYL-D-GLYCERATE TRANSPORT_METABOLISM SYSTEM REPRESSOR MNGR-RELATED"/>
    <property type="match status" value="1"/>
</dbReference>
<dbReference type="PANTHER" id="PTHR44846">
    <property type="entry name" value="MANNOSYL-D-GLYCERATE TRANSPORT/METABOLISM SYSTEM REPRESSOR MNGR-RELATED"/>
    <property type="match status" value="1"/>
</dbReference>
<sequence>MAQRNAGTQYMMLAQTLLKQIRGGQYPAGALLPTESALCQQFGVSRITVRGALRELETQGIVSRKAGVGTRVESASPGSTFVHVGNTVDEILRFTKGFRFQTLTVNDVVFDAAQARTLQAEPGQAFTRVTGVRRAQDGAPPVVYSEHHIPTMYAGPADRLDGYSASIAELLADERGDRVTEIRQSIDAVRLTRAQARLLETPASSPTLRTRTWYYGTQKNLIVASIGLFPEGRHLFTTVMRREPAG</sequence>
<dbReference type="InterPro" id="IPR036390">
    <property type="entry name" value="WH_DNA-bd_sf"/>
</dbReference>
<evidence type="ECO:0000313" key="6">
    <source>
        <dbReference type="Proteomes" id="UP000542125"/>
    </source>
</evidence>
<evidence type="ECO:0000259" key="4">
    <source>
        <dbReference type="PROSITE" id="PS50949"/>
    </source>
</evidence>
<dbReference type="PROSITE" id="PS50949">
    <property type="entry name" value="HTH_GNTR"/>
    <property type="match status" value="1"/>
</dbReference>
<feature type="domain" description="HTH gntR-type" evidence="4">
    <location>
        <begin position="7"/>
        <end position="75"/>
    </location>
</feature>